<dbReference type="GeneID" id="111838035"/>
<dbReference type="CTD" id="158798"/>
<reference evidence="1" key="2">
    <citation type="submission" date="2025-09" db="UniProtKB">
        <authorList>
            <consortium name="Ensembl"/>
        </authorList>
    </citation>
    <scope>IDENTIFICATION</scope>
</reference>
<protein>
    <submittedName>
        <fullName evidence="1">Si:dkeyp-81f3.4</fullName>
    </submittedName>
</protein>
<dbReference type="STRING" id="1676925.ENSPKIP00000034596"/>
<proteinExistence type="predicted"/>
<reference evidence="1" key="1">
    <citation type="submission" date="2025-08" db="UniProtKB">
        <authorList>
            <consortium name="Ensembl"/>
        </authorList>
    </citation>
    <scope>IDENTIFICATION</scope>
</reference>
<evidence type="ECO:0000313" key="2">
    <source>
        <dbReference type="Proteomes" id="UP000261540"/>
    </source>
</evidence>
<dbReference type="AlphaFoldDB" id="A0A3B3SWU6"/>
<name>A0A3B3SWU6_9TELE</name>
<organism evidence="1 2">
    <name type="scientific">Paramormyrops kingsleyae</name>
    <dbReference type="NCBI Taxonomy" id="1676925"/>
    <lineage>
        <taxon>Eukaryota</taxon>
        <taxon>Metazoa</taxon>
        <taxon>Chordata</taxon>
        <taxon>Craniata</taxon>
        <taxon>Vertebrata</taxon>
        <taxon>Euteleostomi</taxon>
        <taxon>Actinopterygii</taxon>
        <taxon>Neopterygii</taxon>
        <taxon>Teleostei</taxon>
        <taxon>Osteoglossocephala</taxon>
        <taxon>Osteoglossomorpha</taxon>
        <taxon>Osteoglossiformes</taxon>
        <taxon>Mormyridae</taxon>
        <taxon>Paramormyrops</taxon>
    </lineage>
</organism>
<dbReference type="GO" id="GO:0034237">
    <property type="term" value="F:protein kinase A regulatory subunit binding"/>
    <property type="evidence" value="ECO:0007669"/>
    <property type="project" value="TreeGrafter"/>
</dbReference>
<accession>A0A3B3SWU6</accession>
<dbReference type="KEGG" id="pki:111838035"/>
<dbReference type="Ensembl" id="ENSPKIT00000015512.1">
    <property type="protein sequence ID" value="ENSPKIP00000034596.1"/>
    <property type="gene ID" value="ENSPKIG00000013858.1"/>
</dbReference>
<evidence type="ECO:0000313" key="1">
    <source>
        <dbReference type="Ensembl" id="ENSPKIP00000034596.1"/>
    </source>
</evidence>
<dbReference type="RefSeq" id="XP_023656360.1">
    <property type="nucleotide sequence ID" value="XM_023800592.2"/>
</dbReference>
<dbReference type="GO" id="GO:0005952">
    <property type="term" value="C:cAMP-dependent protein kinase complex"/>
    <property type="evidence" value="ECO:0007669"/>
    <property type="project" value="TreeGrafter"/>
</dbReference>
<dbReference type="InterPro" id="IPR053084">
    <property type="entry name" value="AKAP"/>
</dbReference>
<sequence>MENNSLKHVDASENVRCIIDNASLLTESEQAGKGSIYELKNINWTTCEDFTIEIGKEQIKEYIGTWELHPSWLFSIEFQELKDIEFHKEYHYQICWSIPTWCTPIPKATAYVYFVIEISKVKPQNLPVEVYYHVESNRLRHRPGKTRFREKWLKDVIESKLLLAVLYANNK</sequence>
<keyword evidence="2" id="KW-1185">Reference proteome</keyword>
<dbReference type="PANTHER" id="PTHR35075">
    <property type="entry name" value="A-KINASE ANCHOR PROTEIN 14"/>
    <property type="match status" value="1"/>
</dbReference>
<dbReference type="OrthoDB" id="2148342at2759"/>
<dbReference type="PANTHER" id="PTHR35075:SF1">
    <property type="entry name" value="A-KINASE ANCHOR PROTEIN 14"/>
    <property type="match status" value="1"/>
</dbReference>
<dbReference type="Proteomes" id="UP000261540">
    <property type="component" value="Unplaced"/>
</dbReference>
<dbReference type="InterPro" id="IPR025663">
    <property type="entry name" value="AKAP_28"/>
</dbReference>
<dbReference type="GeneTree" id="ENSGT00390000003444"/>
<dbReference type="Pfam" id="PF14469">
    <property type="entry name" value="AKAP28"/>
    <property type="match status" value="1"/>
</dbReference>